<dbReference type="EMBL" id="DF977452">
    <property type="protein sequence ID" value="GAP84249.2"/>
    <property type="molecule type" value="Genomic_DNA"/>
</dbReference>
<dbReference type="InterPro" id="IPR016477">
    <property type="entry name" value="Fructo-/Ketosamine-3-kinase"/>
</dbReference>
<dbReference type="OrthoDB" id="5772781at2759"/>
<dbReference type="Proteomes" id="UP000054516">
    <property type="component" value="Unassembled WGS sequence"/>
</dbReference>
<reference evidence="1" key="1">
    <citation type="submission" date="2016-03" db="EMBL/GenBank/DDBJ databases">
        <title>Draft genome sequence of Rosellinia necatrix.</title>
        <authorList>
            <person name="Kanematsu S."/>
        </authorList>
    </citation>
    <scope>NUCLEOTIDE SEQUENCE [LARGE SCALE GENOMIC DNA]</scope>
    <source>
        <strain evidence="1">W97</strain>
    </source>
</reference>
<evidence type="ECO:0008006" key="3">
    <source>
        <dbReference type="Google" id="ProtNLM"/>
    </source>
</evidence>
<evidence type="ECO:0000313" key="2">
    <source>
        <dbReference type="Proteomes" id="UP000054516"/>
    </source>
</evidence>
<organism evidence="1">
    <name type="scientific">Rosellinia necatrix</name>
    <name type="common">White root-rot fungus</name>
    <dbReference type="NCBI Taxonomy" id="77044"/>
    <lineage>
        <taxon>Eukaryota</taxon>
        <taxon>Fungi</taxon>
        <taxon>Dikarya</taxon>
        <taxon>Ascomycota</taxon>
        <taxon>Pezizomycotina</taxon>
        <taxon>Sordariomycetes</taxon>
        <taxon>Xylariomycetidae</taxon>
        <taxon>Xylariales</taxon>
        <taxon>Xylariaceae</taxon>
        <taxon>Rosellinia</taxon>
    </lineage>
</organism>
<dbReference type="PANTHER" id="PTHR12149">
    <property type="entry name" value="FRUCTOSAMINE 3 KINASE-RELATED PROTEIN"/>
    <property type="match status" value="1"/>
</dbReference>
<dbReference type="Pfam" id="PF03881">
    <property type="entry name" value="Fructosamin_kin"/>
    <property type="match status" value="1"/>
</dbReference>
<proteinExistence type="predicted"/>
<protein>
    <recommendedName>
        <fullName evidence="3">Protein-ribulosamine 3-kinase</fullName>
    </recommendedName>
</protein>
<dbReference type="PANTHER" id="PTHR12149:SF8">
    <property type="entry name" value="PROTEIN-RIBULOSAMINE 3-KINASE"/>
    <property type="match status" value="1"/>
</dbReference>
<sequence>MTMVGLSCAESGQANGPHLNLKDAITNVIDRVMPRVPGELQAAGCELKPCLIHENLWEGNVGAHLETGEIILFDAGSYYAHNEMDLGIWRPACEQHFRAESYTRNYVQNTPRHSRRINMTSRRIHLSQELGSLHTPTDGTPFSSDFGNVTVFRAE</sequence>
<gene>
    <name evidence="1" type="ORF">SAMD00023353_0700470</name>
</gene>
<evidence type="ECO:0000313" key="1">
    <source>
        <dbReference type="EMBL" id="GAP84249.2"/>
    </source>
</evidence>
<dbReference type="Gene3D" id="3.90.1200.10">
    <property type="match status" value="1"/>
</dbReference>
<keyword evidence="2" id="KW-1185">Reference proteome</keyword>
<name>A0A1S7ULP4_ROSNE</name>
<dbReference type="AlphaFoldDB" id="A0A1S7ULP4"/>
<accession>A0A1S7ULP4</accession>